<dbReference type="PANTHER" id="PTHR42699:SF1">
    <property type="entry name" value="CYSTATHIONINE GAMMA-SYNTHASE-RELATED"/>
    <property type="match status" value="1"/>
</dbReference>
<dbReference type="Gene3D" id="3.40.640.10">
    <property type="entry name" value="Type I PLP-dependent aspartate aminotransferase-like (Major domain)"/>
    <property type="match status" value="1"/>
</dbReference>
<dbReference type="AlphaFoldDB" id="A0AAN6MN17"/>
<evidence type="ECO:0000256" key="3">
    <source>
        <dbReference type="ARBA" id="ARBA00034478"/>
    </source>
</evidence>
<evidence type="ECO:0000256" key="1">
    <source>
        <dbReference type="ARBA" id="ARBA00001933"/>
    </source>
</evidence>
<dbReference type="InterPro" id="IPR015422">
    <property type="entry name" value="PyrdxlP-dep_Trfase_small"/>
</dbReference>
<gene>
    <name evidence="6" type="ORF">C8A05DRAFT_15136</name>
</gene>
<evidence type="ECO:0000313" key="7">
    <source>
        <dbReference type="Proteomes" id="UP001303889"/>
    </source>
</evidence>
<evidence type="ECO:0000313" key="6">
    <source>
        <dbReference type="EMBL" id="KAK3902858.1"/>
    </source>
</evidence>
<dbReference type="EMBL" id="MU855483">
    <property type="protein sequence ID" value="KAK3902858.1"/>
    <property type="molecule type" value="Genomic_DNA"/>
</dbReference>
<evidence type="ECO:0000256" key="4">
    <source>
        <dbReference type="ARBA" id="ARBA00061376"/>
    </source>
</evidence>
<protein>
    <submittedName>
        <fullName evidence="6">Cystathionine gamma-synthase/beta-lyase</fullName>
    </submittedName>
</protein>
<dbReference type="FunFam" id="3.90.1150.10:FF:000063">
    <property type="entry name" value="Probable cystathionine gamma-synthase"/>
    <property type="match status" value="1"/>
</dbReference>
<dbReference type="Proteomes" id="UP001303889">
    <property type="component" value="Unassembled WGS sequence"/>
</dbReference>
<accession>A0AAN6MN17</accession>
<dbReference type="PANTHER" id="PTHR42699">
    <property type="match status" value="1"/>
</dbReference>
<keyword evidence="2 5" id="KW-0663">Pyridoxal phosphate</keyword>
<dbReference type="Gene3D" id="3.90.1150.10">
    <property type="entry name" value="Aspartate Aminotransferase, domain 1"/>
    <property type="match status" value="1"/>
</dbReference>
<comment type="cofactor">
    <cofactor evidence="1 5">
        <name>pyridoxal 5'-phosphate</name>
        <dbReference type="ChEBI" id="CHEBI:597326"/>
    </cofactor>
</comment>
<dbReference type="InterPro" id="IPR051750">
    <property type="entry name" value="Trans-sulfuration_enzymes"/>
</dbReference>
<proteinExistence type="inferred from homology"/>
<dbReference type="InterPro" id="IPR015421">
    <property type="entry name" value="PyrdxlP-dep_Trfase_major"/>
</dbReference>
<comment type="similarity">
    <text evidence="4">Belongs to the trans-sulfuration enzymes family. MET7 subfamily.</text>
</comment>
<keyword evidence="7" id="KW-1185">Reference proteome</keyword>
<dbReference type="InterPro" id="IPR015424">
    <property type="entry name" value="PyrdxlP-dep_Trfase"/>
</dbReference>
<dbReference type="GO" id="GO:0003962">
    <property type="term" value="F:cystathionine gamma-synthase activity"/>
    <property type="evidence" value="ECO:0007669"/>
    <property type="project" value="TreeGrafter"/>
</dbReference>
<comment type="pathway">
    <text evidence="3">Amino-acid biosynthesis; L-methionine biosynthesis via de novo pathway.</text>
</comment>
<comment type="caution">
    <text evidence="6">The sequence shown here is derived from an EMBL/GenBank/DDBJ whole genome shotgun (WGS) entry which is preliminary data.</text>
</comment>
<evidence type="ECO:0000256" key="2">
    <source>
        <dbReference type="ARBA" id="ARBA00022898"/>
    </source>
</evidence>
<name>A0AAN6MN17_9PEZI</name>
<reference evidence="6" key="2">
    <citation type="submission" date="2023-05" db="EMBL/GenBank/DDBJ databases">
        <authorList>
            <consortium name="Lawrence Berkeley National Laboratory"/>
            <person name="Steindorff A."/>
            <person name="Hensen N."/>
            <person name="Bonometti L."/>
            <person name="Westerberg I."/>
            <person name="Brannstrom I.O."/>
            <person name="Guillou S."/>
            <person name="Cros-Aarteil S."/>
            <person name="Calhoun S."/>
            <person name="Haridas S."/>
            <person name="Kuo A."/>
            <person name="Mondo S."/>
            <person name="Pangilinan J."/>
            <person name="Riley R."/>
            <person name="Labutti K."/>
            <person name="Andreopoulos B."/>
            <person name="Lipzen A."/>
            <person name="Chen C."/>
            <person name="Yanf M."/>
            <person name="Daum C."/>
            <person name="Ng V."/>
            <person name="Clum A."/>
            <person name="Ohm R."/>
            <person name="Martin F."/>
            <person name="Silar P."/>
            <person name="Natvig D."/>
            <person name="Lalanne C."/>
            <person name="Gautier V."/>
            <person name="Ament-Velasquez S.L."/>
            <person name="Kruys A."/>
            <person name="Hutchinson M.I."/>
            <person name="Powell A.J."/>
            <person name="Barry K."/>
            <person name="Miller A.N."/>
            <person name="Grigoriev I.V."/>
            <person name="Debuchy R."/>
            <person name="Gladieux P."/>
            <person name="Thoren M.H."/>
            <person name="Johannesson H."/>
        </authorList>
    </citation>
    <scope>NUCLEOTIDE SEQUENCE</scope>
    <source>
        <strain evidence="6">CBS 103.79</strain>
    </source>
</reference>
<dbReference type="SUPFAM" id="SSF53383">
    <property type="entry name" value="PLP-dependent transferases"/>
    <property type="match status" value="1"/>
</dbReference>
<evidence type="ECO:0000256" key="5">
    <source>
        <dbReference type="RuleBase" id="RU362118"/>
    </source>
</evidence>
<dbReference type="GO" id="GO:0019346">
    <property type="term" value="P:transsulfuration"/>
    <property type="evidence" value="ECO:0007669"/>
    <property type="project" value="InterPro"/>
</dbReference>
<reference evidence="6" key="1">
    <citation type="journal article" date="2023" name="Mol. Phylogenet. Evol.">
        <title>Genome-scale phylogeny and comparative genomics of the fungal order Sordariales.</title>
        <authorList>
            <person name="Hensen N."/>
            <person name="Bonometti L."/>
            <person name="Westerberg I."/>
            <person name="Brannstrom I.O."/>
            <person name="Guillou S."/>
            <person name="Cros-Aarteil S."/>
            <person name="Calhoun S."/>
            <person name="Haridas S."/>
            <person name="Kuo A."/>
            <person name="Mondo S."/>
            <person name="Pangilinan J."/>
            <person name="Riley R."/>
            <person name="LaButti K."/>
            <person name="Andreopoulos B."/>
            <person name="Lipzen A."/>
            <person name="Chen C."/>
            <person name="Yan M."/>
            <person name="Daum C."/>
            <person name="Ng V."/>
            <person name="Clum A."/>
            <person name="Steindorff A."/>
            <person name="Ohm R.A."/>
            <person name="Martin F."/>
            <person name="Silar P."/>
            <person name="Natvig D.O."/>
            <person name="Lalanne C."/>
            <person name="Gautier V."/>
            <person name="Ament-Velasquez S.L."/>
            <person name="Kruys A."/>
            <person name="Hutchinson M.I."/>
            <person name="Powell A.J."/>
            <person name="Barry K."/>
            <person name="Miller A.N."/>
            <person name="Grigoriev I.V."/>
            <person name="Debuchy R."/>
            <person name="Gladieux P."/>
            <person name="Hiltunen Thoren M."/>
            <person name="Johannesson H."/>
        </authorList>
    </citation>
    <scope>NUCLEOTIDE SEQUENCE</scope>
    <source>
        <strain evidence="6">CBS 103.79</strain>
    </source>
</reference>
<dbReference type="Pfam" id="PF01053">
    <property type="entry name" value="Cys_Met_Meta_PP"/>
    <property type="match status" value="1"/>
</dbReference>
<organism evidence="6 7">
    <name type="scientific">Staphylotrichum tortipilum</name>
    <dbReference type="NCBI Taxonomy" id="2831512"/>
    <lineage>
        <taxon>Eukaryota</taxon>
        <taxon>Fungi</taxon>
        <taxon>Dikarya</taxon>
        <taxon>Ascomycota</taxon>
        <taxon>Pezizomycotina</taxon>
        <taxon>Sordariomycetes</taxon>
        <taxon>Sordariomycetidae</taxon>
        <taxon>Sordariales</taxon>
        <taxon>Chaetomiaceae</taxon>
        <taxon>Staphylotrichum</taxon>
    </lineage>
</organism>
<dbReference type="GO" id="GO:0030170">
    <property type="term" value="F:pyridoxal phosphate binding"/>
    <property type="evidence" value="ECO:0007669"/>
    <property type="project" value="InterPro"/>
</dbReference>
<dbReference type="InterPro" id="IPR000277">
    <property type="entry name" value="Cys/Met-Metab_PyrdxlP-dep_enz"/>
</dbReference>
<sequence>MSVIESPEDLPLGTSLPPGDPHGVSVHLPKWADTVGWACREPRVLGSMTTGYPRFFVARVVDKLAMMLLEVKQFREGSNVRSTDGTGARLAMVLDTLRHGQMCRTTLLKWCAAADPSSVPDIEVGIVSWDGKIAHAGRDICSKSALSAGSTGDEDIILVSYPAELASQAKAFWQHTGFGISSRRAIHWIEDAPFLSPSTPPKRNLLPFDVSHRLDEAKATLRSRIAAGQSTPTLPVSPSDVFLFPTGMTALSEVASSILSLRNATHSNPYRAVIFGFPYVDTYKLLTLLHPFHATLYPATPHSLSSLTTLLSTTPIDALFTEFPGNPLLQSPPLLSLHTLAQQHNFLLVVDDTIGTSTNLALLGACDVVCTSLTKMFSGGCNVMGGAVVVNPTSRFRAGVEAGLEKGREEAERAWFWRDVLVMEGNSRDFEERVLKASENAELVVGLLRASLVVREVYYPLGAPTQGGYDEFKREGGGYGYMLSVRFWESERAVVFYDSLDVAKGPSLGTNFTLCCAYTLLAHYKELEWAAGYGVVEDLVRISVGLEERGWLQDRVMKALRVAEAVELQNEGNVEGDECG</sequence>